<keyword evidence="2" id="KW-1185">Reference proteome</keyword>
<dbReference type="EMBL" id="CVRI01000058">
    <property type="protein sequence ID" value="CRL02619.1"/>
    <property type="molecule type" value="Genomic_DNA"/>
</dbReference>
<accession>A0A1J1IQV3</accession>
<reference evidence="1 2" key="1">
    <citation type="submission" date="2015-04" db="EMBL/GenBank/DDBJ databases">
        <authorList>
            <person name="Syromyatnikov M.Y."/>
            <person name="Popov V.N."/>
        </authorList>
    </citation>
    <scope>NUCLEOTIDE SEQUENCE [LARGE SCALE GENOMIC DNA]</scope>
</reference>
<evidence type="ECO:0000313" key="1">
    <source>
        <dbReference type="EMBL" id="CRL02619.1"/>
    </source>
</evidence>
<dbReference type="Proteomes" id="UP000183832">
    <property type="component" value="Unassembled WGS sequence"/>
</dbReference>
<protein>
    <submittedName>
        <fullName evidence="1">CLUMA_CG015796, isoform A</fullName>
    </submittedName>
</protein>
<gene>
    <name evidence="1" type="ORF">CLUMA_CG015796</name>
</gene>
<organism evidence="1 2">
    <name type="scientific">Clunio marinus</name>
    <dbReference type="NCBI Taxonomy" id="568069"/>
    <lineage>
        <taxon>Eukaryota</taxon>
        <taxon>Metazoa</taxon>
        <taxon>Ecdysozoa</taxon>
        <taxon>Arthropoda</taxon>
        <taxon>Hexapoda</taxon>
        <taxon>Insecta</taxon>
        <taxon>Pterygota</taxon>
        <taxon>Neoptera</taxon>
        <taxon>Endopterygota</taxon>
        <taxon>Diptera</taxon>
        <taxon>Nematocera</taxon>
        <taxon>Chironomoidea</taxon>
        <taxon>Chironomidae</taxon>
        <taxon>Clunio</taxon>
    </lineage>
</organism>
<dbReference type="AlphaFoldDB" id="A0A1J1IQV3"/>
<evidence type="ECO:0000313" key="2">
    <source>
        <dbReference type="Proteomes" id="UP000183832"/>
    </source>
</evidence>
<name>A0A1J1IQV3_9DIPT</name>
<proteinExistence type="predicted"/>
<sequence length="381" mass="43392">MQRPEPPTMFPPVRQLSSYYSGPAIAEAVLRSWNLLPIRLGLHSDAGYQQFLAGDEYMKTDANRRTFPDDWVRVVNHIVMSLDLNAKRKYSRIKLAQSENSINDEFYQIVLRSLSHNVPVAIAFVGQTQESYDMMGARYNYLLVTSLTGMGEATSYTYLDPSDGSFRQFDTSQLTYLLAGGVNQNGEEVPSYVIAYLDSADKIFLNSLGATTQQQSSDECNFLTKLTSVCTTLSRTKRSAYRSSTCMAVDSTNPMFNYEDYIHVVYKLIGRNGIQIKLTRPTAMTLERVFMENDRQSFLQYLETLLTRIVQKGTVNDSDRSHAAQVIYDGMPYFHEKTLTLLRQDDNRSIFIQTYRAYSFHDTAKSIGTDNTIYIEDQPKA</sequence>